<dbReference type="Proteomes" id="UP001157502">
    <property type="component" value="Chromosome 4"/>
</dbReference>
<comment type="caution">
    <text evidence="1">The sequence shown here is derived from an EMBL/GenBank/DDBJ whole genome shotgun (WGS) entry which is preliminary data.</text>
</comment>
<proteinExistence type="predicted"/>
<keyword evidence="2" id="KW-1185">Reference proteome</keyword>
<organism evidence="1 2">
    <name type="scientific">Dallia pectoralis</name>
    <name type="common">Alaska blackfish</name>
    <dbReference type="NCBI Taxonomy" id="75939"/>
    <lineage>
        <taxon>Eukaryota</taxon>
        <taxon>Metazoa</taxon>
        <taxon>Chordata</taxon>
        <taxon>Craniata</taxon>
        <taxon>Vertebrata</taxon>
        <taxon>Euteleostomi</taxon>
        <taxon>Actinopterygii</taxon>
        <taxon>Neopterygii</taxon>
        <taxon>Teleostei</taxon>
        <taxon>Protacanthopterygii</taxon>
        <taxon>Esociformes</taxon>
        <taxon>Umbridae</taxon>
        <taxon>Dallia</taxon>
    </lineage>
</organism>
<dbReference type="EMBL" id="CM055731">
    <property type="protein sequence ID" value="KAJ8012609.1"/>
    <property type="molecule type" value="Genomic_DNA"/>
</dbReference>
<reference evidence="1" key="1">
    <citation type="submission" date="2021-05" db="EMBL/GenBank/DDBJ databases">
        <authorList>
            <person name="Pan Q."/>
            <person name="Jouanno E."/>
            <person name="Zahm M."/>
            <person name="Klopp C."/>
            <person name="Cabau C."/>
            <person name="Louis A."/>
            <person name="Berthelot C."/>
            <person name="Parey E."/>
            <person name="Roest Crollius H."/>
            <person name="Montfort J."/>
            <person name="Robinson-Rechavi M."/>
            <person name="Bouchez O."/>
            <person name="Lampietro C."/>
            <person name="Lopez Roques C."/>
            <person name="Donnadieu C."/>
            <person name="Postlethwait J."/>
            <person name="Bobe J."/>
            <person name="Dillon D."/>
            <person name="Chandos A."/>
            <person name="von Hippel F."/>
            <person name="Guiguen Y."/>
        </authorList>
    </citation>
    <scope>NUCLEOTIDE SEQUENCE</scope>
    <source>
        <strain evidence="1">YG-Jan2019</strain>
    </source>
</reference>
<name>A0ACC2H9F7_DALPE</name>
<evidence type="ECO:0000313" key="1">
    <source>
        <dbReference type="EMBL" id="KAJ8012609.1"/>
    </source>
</evidence>
<accession>A0ACC2H9F7</accession>
<evidence type="ECO:0000313" key="2">
    <source>
        <dbReference type="Proteomes" id="UP001157502"/>
    </source>
</evidence>
<protein>
    <submittedName>
        <fullName evidence="1">Uncharacterized protein</fullName>
    </submittedName>
</protein>
<gene>
    <name evidence="1" type="ORF">DPEC_G00044640</name>
</gene>
<sequence length="853" mass="95591">MADRTRKRLVWDIRKDLITLPADELFRIAKVIGPIRGKDLAELDMEDSEVCFEYIIAFMLSKSLLETEDQAQGGATTAHMYQNEQPRNVTHDFPMGGFKFIQPREFKIHGGQIGDNSSDITFNNVCRQIDSGLKENFSEADVPTIRSPGNSLALLSTVCGRRATGLHPLFHLWRGWTPGGGVPQPASATGKRESATAKGQPVTVKQMPQPHIIPPKPARPREREVIGQANNRLRQTHKTMNELGSRSQGASVLGPCKNKTDNIIKLIGSKALTQCNLNGLTVRALLDTGAQVSMVDREWKDKYLPSVDVKPLRELLGWQDDLKVYAINGDLIPFDGWAVITVNLLGNEDPSLSINVPFLVSKMPIERPLLGFNLVEALIQGQSEQLMPTLTSLLAGAIDIPHEKAQTLVKVIQAAEEENGAGHLKIGPRGVVIRTGQVAWVKCRIPLKMAQSDGVALFEPHENNDHLRFLDIGEGLLETKPERDPCVSIPIGNNTGCDVTLPRGTVIGTLQRIEKILVEPGKANEPRQTRIQAATTREDEVTTSLWNPPVKLDHLEESQREIVQRMLYEESAAFSRDENDIGCIPGLQMPITLSDDIPVQRAYSSVPKPLFNEDLIDTLGGYSWFSILDQGKAYHQGYIAEGSRHMTAFITPWGLYEWVRIPFGLSNAPAAFQRSMEEMLDALRDECCIPYLDDVLCYAKSFEEHVESIRKVLRALQCHGVKLKPEKCEIFRRKSERNYRLHSGKLEFLALKWAVCEKFRDYLFYAPHFTVYTDNNPLTYVMSTAKLNAVGHRWVGELSDFRFDVKYRPGKVNIDADTLSRLPLEIEAYTSECTEGLPTGQYKQHGRAVRCQK</sequence>